<proteinExistence type="inferred from homology"/>
<dbReference type="PANTHER" id="PTHR13799:SF14">
    <property type="entry name" value="GTP CYCLOHYDROLASE 1 TYPE 2 HOMOLOG"/>
    <property type="match status" value="1"/>
</dbReference>
<evidence type="ECO:0000256" key="3">
    <source>
        <dbReference type="ARBA" id="ARBA00022723"/>
    </source>
</evidence>
<comment type="similarity">
    <text evidence="1">Belongs to the GTP cyclohydrolase I type 2/NIF3 family.</text>
</comment>
<protein>
    <recommendedName>
        <fullName evidence="2">GTP cyclohydrolase 1 type 2 homolog</fullName>
    </recommendedName>
</protein>
<dbReference type="InterPro" id="IPR002678">
    <property type="entry name" value="DUF34/NIF3"/>
</dbReference>
<evidence type="ECO:0000256" key="1">
    <source>
        <dbReference type="ARBA" id="ARBA00006964"/>
    </source>
</evidence>
<dbReference type="SUPFAM" id="SSF102705">
    <property type="entry name" value="NIF3 (NGG1p interacting factor 3)-like"/>
    <property type="match status" value="1"/>
</dbReference>
<dbReference type="Proteomes" id="UP001637996">
    <property type="component" value="Unassembled WGS sequence"/>
</dbReference>
<dbReference type="NCBIfam" id="TIGR00486">
    <property type="entry name" value="YbgI_SA1388"/>
    <property type="match status" value="1"/>
</dbReference>
<dbReference type="InterPro" id="IPR036069">
    <property type="entry name" value="DUF34/NIF3_sf"/>
</dbReference>
<dbReference type="Pfam" id="PF01784">
    <property type="entry name" value="DUF34_NIF3"/>
    <property type="match status" value="1"/>
</dbReference>
<dbReference type="RefSeq" id="WP_410030659.1">
    <property type="nucleotide sequence ID" value="NZ_JBGMEI010000001.1"/>
</dbReference>
<sequence>MEIRELIEKLEEKYPLDLQEQWDNSGLQIGNPGNDLKNVMISLDLEEEGIDEAIKNNCNLIITHHPYIFNDIRYIDFTDQFYKRLEKVIKNDISVYSMHTNLDKASDGLNDNLAQILNLKNIKILENRQNPGLGRYGDIYEINAQSLSENIKGKLNARGVICYGNMDKKIKTLAVCGGAGAELFDDCLKLGIDAIVTADVKYHEAMDYSDKGLLIIDPGHFASENHVIYKLKDVVSEMTDSKIYTYSKDDTFRTLI</sequence>
<dbReference type="PANTHER" id="PTHR13799">
    <property type="entry name" value="NGG1 INTERACTING FACTOR 3"/>
    <property type="match status" value="1"/>
</dbReference>
<evidence type="ECO:0000313" key="5">
    <source>
        <dbReference type="Proteomes" id="UP001637996"/>
    </source>
</evidence>
<evidence type="ECO:0000256" key="2">
    <source>
        <dbReference type="ARBA" id="ARBA00022112"/>
    </source>
</evidence>
<evidence type="ECO:0000313" key="4">
    <source>
        <dbReference type="EMBL" id="MFO3664904.1"/>
    </source>
</evidence>
<accession>A0ABW9M684</accession>
<organism evidence="4 5">
    <name type="scientific">Anaerococcus martiniensis</name>
    <dbReference type="NCBI Taxonomy" id="3115615"/>
    <lineage>
        <taxon>Bacteria</taxon>
        <taxon>Bacillati</taxon>
        <taxon>Bacillota</taxon>
        <taxon>Tissierellia</taxon>
        <taxon>Tissierellales</taxon>
        <taxon>Peptoniphilaceae</taxon>
        <taxon>Anaerococcus</taxon>
    </lineage>
</organism>
<keyword evidence="3" id="KW-0479">Metal-binding</keyword>
<comment type="caution">
    <text evidence="4">The sequence shown here is derived from an EMBL/GenBank/DDBJ whole genome shotgun (WGS) entry which is preliminary data.</text>
</comment>
<reference evidence="4 5" key="1">
    <citation type="journal article" date="2025" name="Anaerobe">
        <title>Description of Anaerococcus kampingiae sp. nov., Anaerococcus groningensis sp. nov., Anaerococcus martiniensis sp. nov., and Anaerococcus cruorum sp. nov., isolated from human clinical specimens.</title>
        <authorList>
            <person name="Boiten K.E."/>
            <person name="Meijer J."/>
            <person name="van Wezel E.M."/>
            <person name="Veloo A.C.M."/>
        </authorList>
    </citation>
    <scope>NUCLEOTIDE SEQUENCE [LARGE SCALE GENOMIC DNA]</scope>
    <source>
        <strain evidence="4 5">ENR0831</strain>
    </source>
</reference>
<keyword evidence="5" id="KW-1185">Reference proteome</keyword>
<name>A0ABW9M684_9FIRM</name>
<gene>
    <name evidence="4" type="ORF">ACCQ41_01345</name>
</gene>
<dbReference type="EMBL" id="JBGMEI010000001">
    <property type="protein sequence ID" value="MFO3664904.1"/>
    <property type="molecule type" value="Genomic_DNA"/>
</dbReference>
<dbReference type="Gene3D" id="3.40.1390.30">
    <property type="entry name" value="NIF3 (NGG1p interacting factor 3)-like"/>
    <property type="match status" value="2"/>
</dbReference>